<comment type="caution">
    <text evidence="5">The sequence shown here is derived from an EMBL/GenBank/DDBJ whole genome shotgun (WGS) entry which is preliminary data.</text>
</comment>
<name>A0A0J8D7W3_CLOCY</name>
<evidence type="ECO:0000256" key="2">
    <source>
        <dbReference type="ARBA" id="ARBA00022448"/>
    </source>
</evidence>
<reference evidence="5 6" key="1">
    <citation type="submission" date="2015-06" db="EMBL/GenBank/DDBJ databases">
        <title>Draft genome sequence of the purine-degrading Clostridium cylindrosporum HC-1 (DSM 605).</title>
        <authorList>
            <person name="Poehlein A."/>
            <person name="Schiel-Bengelsdorf B."/>
            <person name="Bengelsdorf F."/>
            <person name="Daniel R."/>
            <person name="Duerre P."/>
        </authorList>
    </citation>
    <scope>NUCLEOTIDE SEQUENCE [LARGE SCALE GENOMIC DNA]</scope>
    <source>
        <strain evidence="5 6">DSM 605</strain>
    </source>
</reference>
<dbReference type="GO" id="GO:0042956">
    <property type="term" value="P:maltodextrin transmembrane transport"/>
    <property type="evidence" value="ECO:0007669"/>
    <property type="project" value="TreeGrafter"/>
</dbReference>
<dbReference type="PANTHER" id="PTHR30061">
    <property type="entry name" value="MALTOSE-BINDING PERIPLASMIC PROTEIN"/>
    <property type="match status" value="1"/>
</dbReference>
<dbReference type="Pfam" id="PF01547">
    <property type="entry name" value="SBP_bac_1"/>
    <property type="match status" value="1"/>
</dbReference>
<dbReference type="CDD" id="cd13585">
    <property type="entry name" value="PBP2_TMBP_like"/>
    <property type="match status" value="1"/>
</dbReference>
<evidence type="ECO:0000256" key="4">
    <source>
        <dbReference type="SAM" id="SignalP"/>
    </source>
</evidence>
<comment type="similarity">
    <text evidence="1">Belongs to the bacterial solute-binding protein 1 family.</text>
</comment>
<dbReference type="GO" id="GO:0015768">
    <property type="term" value="P:maltose transport"/>
    <property type="evidence" value="ECO:0007669"/>
    <property type="project" value="TreeGrafter"/>
</dbReference>
<dbReference type="Proteomes" id="UP000036756">
    <property type="component" value="Unassembled WGS sequence"/>
</dbReference>
<keyword evidence="3 4" id="KW-0732">Signal</keyword>
<keyword evidence="2" id="KW-0813">Transport</keyword>
<proteinExistence type="inferred from homology"/>
<dbReference type="PANTHER" id="PTHR30061:SF50">
    <property type="entry name" value="MALTOSE_MALTODEXTRIN-BINDING PERIPLASMIC PROTEIN"/>
    <property type="match status" value="1"/>
</dbReference>
<dbReference type="GO" id="GO:1901982">
    <property type="term" value="F:maltose binding"/>
    <property type="evidence" value="ECO:0007669"/>
    <property type="project" value="TreeGrafter"/>
</dbReference>
<keyword evidence="6" id="KW-1185">Reference proteome</keyword>
<dbReference type="PATRIC" id="fig|1121307.3.peg.1762"/>
<dbReference type="SUPFAM" id="SSF53850">
    <property type="entry name" value="Periplasmic binding protein-like II"/>
    <property type="match status" value="1"/>
</dbReference>
<accession>A0A0J8D7W3</accession>
<evidence type="ECO:0000256" key="1">
    <source>
        <dbReference type="ARBA" id="ARBA00008520"/>
    </source>
</evidence>
<dbReference type="Gene3D" id="3.40.190.10">
    <property type="entry name" value="Periplasmic binding protein-like II"/>
    <property type="match status" value="2"/>
</dbReference>
<evidence type="ECO:0000313" key="5">
    <source>
        <dbReference type="EMBL" id="KMT22135.1"/>
    </source>
</evidence>
<gene>
    <name evidence="5" type="ORF">CLCY_4c01080</name>
</gene>
<dbReference type="GO" id="GO:0055052">
    <property type="term" value="C:ATP-binding cassette (ABC) transporter complex, substrate-binding subunit-containing"/>
    <property type="evidence" value="ECO:0007669"/>
    <property type="project" value="TreeGrafter"/>
</dbReference>
<evidence type="ECO:0000313" key="6">
    <source>
        <dbReference type="Proteomes" id="UP000036756"/>
    </source>
</evidence>
<dbReference type="STRING" id="1121307.CLCY_4c01080"/>
<sequence>MKRKHKGFRMLSFLVIATLVTGLLASCSSTNKKEEKQQATNEKKTIKIFIPGYEDELFKGLYDSGINGFKKENPNVDVQVVPAGWEEANSKLISLIQANESPDVIITGSRSLRQFAELGAIEKLDNYITEDFKKERVENVLKTANIKGVQYGIPLAFSSRALYYRTDLIKTPPKTWDELYSTAEKVKKEKSDMYGFAVPTDMASGTDEIFNFIYQNGGSATDKDGNIKLATTENIKTLEFLKKFNDAKLIPDPVATKRSDQAQMFQNGKLAMFISGPWEKKKVEAGKEKAPYGVAVLPAGASKAETLVTDSFSISSASKNKDIAWKLINYMGKFEYQNAYDEAIGFFPILKAEEKEERYNNEFLKPFKEMIQYGIGEPQVPVWDTFNKEFVTAVQKVMTGKTGAKEALESAEKELTTK</sequence>
<organism evidence="5 6">
    <name type="scientific">Clostridium cylindrosporum DSM 605</name>
    <dbReference type="NCBI Taxonomy" id="1121307"/>
    <lineage>
        <taxon>Bacteria</taxon>
        <taxon>Bacillati</taxon>
        <taxon>Bacillota</taxon>
        <taxon>Clostridia</taxon>
        <taxon>Eubacteriales</taxon>
        <taxon>Clostridiaceae</taxon>
        <taxon>Clostridium</taxon>
    </lineage>
</organism>
<dbReference type="InterPro" id="IPR006059">
    <property type="entry name" value="SBP"/>
</dbReference>
<dbReference type="AlphaFoldDB" id="A0A0J8D7W3"/>
<dbReference type="RefSeq" id="WP_242844945.1">
    <property type="nucleotide sequence ID" value="NZ_LFVU01000024.1"/>
</dbReference>
<protein>
    <submittedName>
        <fullName evidence="5">Maltose-binding periplasmic protein</fullName>
    </submittedName>
</protein>
<dbReference type="PROSITE" id="PS51257">
    <property type="entry name" value="PROKAR_LIPOPROTEIN"/>
    <property type="match status" value="1"/>
</dbReference>
<feature type="signal peptide" evidence="4">
    <location>
        <begin position="1"/>
        <end position="25"/>
    </location>
</feature>
<dbReference type="EMBL" id="LFVU01000024">
    <property type="protein sequence ID" value="KMT22135.1"/>
    <property type="molecule type" value="Genomic_DNA"/>
</dbReference>
<evidence type="ECO:0000256" key="3">
    <source>
        <dbReference type="ARBA" id="ARBA00022729"/>
    </source>
</evidence>
<feature type="chain" id="PRO_5038346063" evidence="4">
    <location>
        <begin position="26"/>
        <end position="418"/>
    </location>
</feature>